<evidence type="ECO:0000259" key="2">
    <source>
        <dbReference type="PROSITE" id="PS51898"/>
    </source>
</evidence>
<dbReference type="Gene3D" id="1.10.443.10">
    <property type="entry name" value="Intergrase catalytic core"/>
    <property type="match status" value="1"/>
</dbReference>
<protein>
    <submittedName>
        <fullName evidence="3">Phage integrase family protein</fullName>
    </submittedName>
</protein>
<accession>A0A1W1ZK12</accession>
<dbReference type="AlphaFoldDB" id="A0A1W1ZK12"/>
<evidence type="ECO:0000313" key="3">
    <source>
        <dbReference type="EMBL" id="SMC48428.1"/>
    </source>
</evidence>
<gene>
    <name evidence="3" type="ORF">SAMN04487984_1351</name>
</gene>
<proteinExistence type="predicted"/>
<dbReference type="SUPFAM" id="SSF56349">
    <property type="entry name" value="DNA breaking-rejoining enzymes"/>
    <property type="match status" value="1"/>
</dbReference>
<evidence type="ECO:0000313" key="4">
    <source>
        <dbReference type="Proteomes" id="UP000243884"/>
    </source>
</evidence>
<dbReference type="Pfam" id="PF00589">
    <property type="entry name" value="Phage_integrase"/>
    <property type="match status" value="1"/>
</dbReference>
<keyword evidence="1" id="KW-0233">DNA recombination</keyword>
<feature type="domain" description="Tyr recombinase" evidence="2">
    <location>
        <begin position="1"/>
        <end position="176"/>
    </location>
</feature>
<dbReference type="InterPro" id="IPR002104">
    <property type="entry name" value="Integrase_catalytic"/>
</dbReference>
<reference evidence="4" key="1">
    <citation type="submission" date="2017-04" db="EMBL/GenBank/DDBJ databases">
        <authorList>
            <person name="Varghese N."/>
            <person name="Submissions S."/>
        </authorList>
    </citation>
    <scope>NUCLEOTIDE SEQUENCE [LARGE SCALE GENOMIC DNA]</scope>
    <source>
        <strain evidence="4">DSM 21500</strain>
    </source>
</reference>
<evidence type="ECO:0000256" key="1">
    <source>
        <dbReference type="ARBA" id="ARBA00023172"/>
    </source>
</evidence>
<keyword evidence="4" id="KW-1185">Reference proteome</keyword>
<organism evidence="3 4">
    <name type="scientific">Aerococcus suis</name>
    <dbReference type="NCBI Taxonomy" id="371602"/>
    <lineage>
        <taxon>Bacteria</taxon>
        <taxon>Bacillati</taxon>
        <taxon>Bacillota</taxon>
        <taxon>Bacilli</taxon>
        <taxon>Lactobacillales</taxon>
        <taxon>Aerococcaceae</taxon>
        <taxon>Aerococcus</taxon>
    </lineage>
</organism>
<name>A0A1W1ZK12_9LACT</name>
<dbReference type="PANTHER" id="PTHR30349:SF82">
    <property type="entry name" value="INTEGRASE_RECOMBINASE YOEC-RELATED"/>
    <property type="match status" value="1"/>
</dbReference>
<dbReference type="InterPro" id="IPR011010">
    <property type="entry name" value="DNA_brk_join_enz"/>
</dbReference>
<dbReference type="InterPro" id="IPR013762">
    <property type="entry name" value="Integrase-like_cat_sf"/>
</dbReference>
<dbReference type="EMBL" id="FWXK01000010">
    <property type="protein sequence ID" value="SMC48428.1"/>
    <property type="molecule type" value="Genomic_DNA"/>
</dbReference>
<dbReference type="GO" id="GO:0003677">
    <property type="term" value="F:DNA binding"/>
    <property type="evidence" value="ECO:0007669"/>
    <property type="project" value="InterPro"/>
</dbReference>
<sequence>MKVAKPIKDRTILKEVLDVYPTNSRNQLLLLYCLNTGLRISDVLTAKVGESVLGKRELTEQKTGKRKVIALPDKLIQRIRIYVQQERLEMDDWLFRANNEPIHHIKRSRADKIIRYAGDMVGITLSAHSLRKTFGYWAYQNGTNLEYLMLIFNHASAQTTLRYIGIEQENIDEFYKSVDIGL</sequence>
<dbReference type="STRING" id="371602.SAMN04487984_1351"/>
<dbReference type="RefSeq" id="WP_159444454.1">
    <property type="nucleotide sequence ID" value="NZ_FWXK01000010.1"/>
</dbReference>
<dbReference type="GO" id="GO:0015074">
    <property type="term" value="P:DNA integration"/>
    <property type="evidence" value="ECO:0007669"/>
    <property type="project" value="InterPro"/>
</dbReference>
<dbReference type="Proteomes" id="UP000243884">
    <property type="component" value="Unassembled WGS sequence"/>
</dbReference>
<dbReference type="PANTHER" id="PTHR30349">
    <property type="entry name" value="PHAGE INTEGRASE-RELATED"/>
    <property type="match status" value="1"/>
</dbReference>
<dbReference type="InterPro" id="IPR050090">
    <property type="entry name" value="Tyrosine_recombinase_XerCD"/>
</dbReference>
<dbReference type="GO" id="GO:0006310">
    <property type="term" value="P:DNA recombination"/>
    <property type="evidence" value="ECO:0007669"/>
    <property type="project" value="UniProtKB-KW"/>
</dbReference>
<dbReference type="PROSITE" id="PS51898">
    <property type="entry name" value="TYR_RECOMBINASE"/>
    <property type="match status" value="1"/>
</dbReference>
<dbReference type="OrthoDB" id="9788852at2"/>